<evidence type="ECO:0000313" key="6">
    <source>
        <dbReference type="Proteomes" id="UP000271031"/>
    </source>
</evidence>
<proteinExistence type="predicted"/>
<dbReference type="InterPro" id="IPR036390">
    <property type="entry name" value="WH_DNA-bd_sf"/>
</dbReference>
<keyword evidence="2" id="KW-0238">DNA-binding</keyword>
<evidence type="ECO:0000259" key="4">
    <source>
        <dbReference type="PROSITE" id="PS50949"/>
    </source>
</evidence>
<dbReference type="EMBL" id="RHHQ01000028">
    <property type="protein sequence ID" value="RNB79614.1"/>
    <property type="molecule type" value="Genomic_DNA"/>
</dbReference>
<gene>
    <name evidence="5" type="ORF">EDM56_29295</name>
</gene>
<sequence length="338" mass="37351">MQLAHILMIDTYRRGRPVRLRFTIDEKLSLPIHVQLKEQLKSLIQQGLYQPNDQLPSVRELAGFLRINRNTVQKAYTELEQDGFVGSRCGIGMFVAPDAADKFHAMQDELLNQTILALDAQGINISEFAFALLARHQVRCAERGMRPVLLFVECTPSQAAELASELATETGYVVKPCVLRDLSAQEASFRSGDYDLIVTTFLHVEEVEEYLGQLALEKRLPVAACLLESNILAMKRLQGLPKGSRVGIACATWEGTGNIRKSIIQSGLDHVELVEGAGEAPETLPFLLSQTACIVCSSYVAPLIQAFSPTMPVIIDDQTLTKQSIRLISHMMEGGART</sequence>
<dbReference type="PRINTS" id="PR00035">
    <property type="entry name" value="HTHGNTR"/>
</dbReference>
<dbReference type="AlphaFoldDB" id="A0A3M8CV48"/>
<evidence type="ECO:0000256" key="2">
    <source>
        <dbReference type="ARBA" id="ARBA00023125"/>
    </source>
</evidence>
<dbReference type="SUPFAM" id="SSF46785">
    <property type="entry name" value="Winged helix' DNA-binding domain"/>
    <property type="match status" value="1"/>
</dbReference>
<keyword evidence="1" id="KW-0805">Transcription regulation</keyword>
<dbReference type="Gene3D" id="1.10.10.10">
    <property type="entry name" value="Winged helix-like DNA-binding domain superfamily/Winged helix DNA-binding domain"/>
    <property type="match status" value="1"/>
</dbReference>
<dbReference type="GO" id="GO:0003677">
    <property type="term" value="F:DNA binding"/>
    <property type="evidence" value="ECO:0007669"/>
    <property type="project" value="UniProtKB-KW"/>
</dbReference>
<dbReference type="InterPro" id="IPR000524">
    <property type="entry name" value="Tscrpt_reg_HTH_GntR"/>
</dbReference>
<name>A0A3M8CV48_9BACL</name>
<comment type="caution">
    <text evidence="5">The sequence shown here is derived from an EMBL/GenBank/DDBJ whole genome shotgun (WGS) entry which is preliminary data.</text>
</comment>
<evidence type="ECO:0000256" key="1">
    <source>
        <dbReference type="ARBA" id="ARBA00023015"/>
    </source>
</evidence>
<dbReference type="PROSITE" id="PS50949">
    <property type="entry name" value="HTH_GNTR"/>
    <property type="match status" value="1"/>
</dbReference>
<evidence type="ECO:0000313" key="5">
    <source>
        <dbReference type="EMBL" id="RNB79614.1"/>
    </source>
</evidence>
<evidence type="ECO:0000256" key="3">
    <source>
        <dbReference type="ARBA" id="ARBA00023163"/>
    </source>
</evidence>
<dbReference type="PANTHER" id="PTHR38445:SF9">
    <property type="entry name" value="HTH-TYPE TRANSCRIPTIONAL REPRESSOR YTRA"/>
    <property type="match status" value="1"/>
</dbReference>
<dbReference type="Pfam" id="PF00392">
    <property type="entry name" value="GntR"/>
    <property type="match status" value="1"/>
</dbReference>
<keyword evidence="6" id="KW-1185">Reference proteome</keyword>
<dbReference type="Proteomes" id="UP000271031">
    <property type="component" value="Unassembled WGS sequence"/>
</dbReference>
<organism evidence="5 6">
    <name type="scientific">Brevibacillus fluminis</name>
    <dbReference type="NCBI Taxonomy" id="511487"/>
    <lineage>
        <taxon>Bacteria</taxon>
        <taxon>Bacillati</taxon>
        <taxon>Bacillota</taxon>
        <taxon>Bacilli</taxon>
        <taxon>Bacillales</taxon>
        <taxon>Paenibacillaceae</taxon>
        <taxon>Brevibacillus</taxon>
    </lineage>
</organism>
<feature type="domain" description="HTH gntR-type" evidence="4">
    <location>
        <begin position="30"/>
        <end position="98"/>
    </location>
</feature>
<accession>A0A3M8CV48</accession>
<dbReference type="SMART" id="SM00345">
    <property type="entry name" value="HTH_GNTR"/>
    <property type="match status" value="1"/>
</dbReference>
<keyword evidence="3" id="KW-0804">Transcription</keyword>
<reference evidence="5 6" key="1">
    <citation type="submission" date="2018-10" db="EMBL/GenBank/DDBJ databases">
        <title>Phylogenomics of Brevibacillus.</title>
        <authorList>
            <person name="Dunlap C."/>
        </authorList>
    </citation>
    <scope>NUCLEOTIDE SEQUENCE [LARGE SCALE GENOMIC DNA]</scope>
    <source>
        <strain evidence="5 6">JCM 15716</strain>
    </source>
</reference>
<protein>
    <submittedName>
        <fullName evidence="5">GntR family transcriptional regulator</fullName>
    </submittedName>
</protein>
<dbReference type="CDD" id="cd07377">
    <property type="entry name" value="WHTH_GntR"/>
    <property type="match status" value="1"/>
</dbReference>
<dbReference type="GO" id="GO:0003700">
    <property type="term" value="F:DNA-binding transcription factor activity"/>
    <property type="evidence" value="ECO:0007669"/>
    <property type="project" value="InterPro"/>
</dbReference>
<dbReference type="OrthoDB" id="9802328at2"/>
<dbReference type="PANTHER" id="PTHR38445">
    <property type="entry name" value="HTH-TYPE TRANSCRIPTIONAL REPRESSOR YTRA"/>
    <property type="match status" value="1"/>
</dbReference>
<dbReference type="InterPro" id="IPR036388">
    <property type="entry name" value="WH-like_DNA-bd_sf"/>
</dbReference>